<dbReference type="Proteomes" id="UP001501079">
    <property type="component" value="Unassembled WGS sequence"/>
</dbReference>
<dbReference type="RefSeq" id="WP_344754371.1">
    <property type="nucleotide sequence ID" value="NZ_BAABBW010000003.1"/>
</dbReference>
<evidence type="ECO:0000313" key="1">
    <source>
        <dbReference type="EMBL" id="GAA4176004.1"/>
    </source>
</evidence>
<accession>A0ABP8A2H4</accession>
<gene>
    <name evidence="1" type="ORF">GCM10022287_22500</name>
</gene>
<dbReference type="EMBL" id="BAABBW010000003">
    <property type="protein sequence ID" value="GAA4176004.1"/>
    <property type="molecule type" value="Genomic_DNA"/>
</dbReference>
<sequence length="70" mass="8170">MKLCEVTVYWTGHYSTETMRAKWGLWVDRPDTKVFTRDGSLNTVTAHKVNNTWWVGADATIRWNVIGEIR</sequence>
<comment type="caution">
    <text evidence="1">The sequence shown here is derived from an EMBL/GenBank/DDBJ whole genome shotgun (WGS) entry which is preliminary data.</text>
</comment>
<proteinExistence type="predicted"/>
<organism evidence="1 2">
    <name type="scientific">Gryllotalpicola koreensis</name>
    <dbReference type="NCBI Taxonomy" id="993086"/>
    <lineage>
        <taxon>Bacteria</taxon>
        <taxon>Bacillati</taxon>
        <taxon>Actinomycetota</taxon>
        <taxon>Actinomycetes</taxon>
        <taxon>Micrococcales</taxon>
        <taxon>Microbacteriaceae</taxon>
        <taxon>Gryllotalpicola</taxon>
    </lineage>
</organism>
<keyword evidence="2" id="KW-1185">Reference proteome</keyword>
<evidence type="ECO:0000313" key="2">
    <source>
        <dbReference type="Proteomes" id="UP001501079"/>
    </source>
</evidence>
<name>A0ABP8A2H4_9MICO</name>
<reference evidence="2" key="1">
    <citation type="journal article" date="2019" name="Int. J. Syst. Evol. Microbiol.">
        <title>The Global Catalogue of Microorganisms (GCM) 10K type strain sequencing project: providing services to taxonomists for standard genome sequencing and annotation.</title>
        <authorList>
            <consortium name="The Broad Institute Genomics Platform"/>
            <consortium name="The Broad Institute Genome Sequencing Center for Infectious Disease"/>
            <person name="Wu L."/>
            <person name="Ma J."/>
        </authorList>
    </citation>
    <scope>NUCLEOTIDE SEQUENCE [LARGE SCALE GENOMIC DNA]</scope>
    <source>
        <strain evidence="2">JCM 17591</strain>
    </source>
</reference>
<protein>
    <submittedName>
        <fullName evidence="1">Uncharacterized protein</fullName>
    </submittedName>
</protein>